<evidence type="ECO:0000313" key="1">
    <source>
        <dbReference type="EMBL" id="KVH95352.1"/>
    </source>
</evidence>
<evidence type="ECO:0008006" key="3">
    <source>
        <dbReference type="Google" id="ProtNLM"/>
    </source>
</evidence>
<name>A0A118JX36_CYNCS</name>
<dbReference type="EMBL" id="LEKV01004392">
    <property type="protein sequence ID" value="KVH95352.1"/>
    <property type="molecule type" value="Genomic_DNA"/>
</dbReference>
<evidence type="ECO:0000313" key="2">
    <source>
        <dbReference type="Proteomes" id="UP000243975"/>
    </source>
</evidence>
<protein>
    <recommendedName>
        <fullName evidence="3">AP2/ERF domain-containing protein</fullName>
    </recommendedName>
</protein>
<dbReference type="AlphaFoldDB" id="A0A118JX36"/>
<keyword evidence="2" id="KW-1185">Reference proteome</keyword>
<dbReference type="STRING" id="59895.A0A118JX36"/>
<gene>
    <name evidence="1" type="ORF">Ccrd_002581</name>
</gene>
<comment type="caution">
    <text evidence="1">The sequence shown here is derived from an EMBL/GenBank/DDBJ whole genome shotgun (WGS) entry which is preliminary data.</text>
</comment>
<proteinExistence type="predicted"/>
<dbReference type="Gramene" id="KVH95352">
    <property type="protein sequence ID" value="KVH95352"/>
    <property type="gene ID" value="Ccrd_002581"/>
</dbReference>
<sequence>MILYQVAYYFIESQTNNKASSPKSVLRFSPSSTDECVAESTQHSPLHDAINEPSVSENFSDFQPFNDPFSTSDLFDFPDFVPDIYDPNTMFHSSDPADVFLGCGNDFAFGSSSWPADDYLQEFGDVFGSDPLVAL</sequence>
<dbReference type="Proteomes" id="UP000243975">
    <property type="component" value="Unassembled WGS sequence"/>
</dbReference>
<organism evidence="1 2">
    <name type="scientific">Cynara cardunculus var. scolymus</name>
    <name type="common">Globe artichoke</name>
    <name type="synonym">Cynara scolymus</name>
    <dbReference type="NCBI Taxonomy" id="59895"/>
    <lineage>
        <taxon>Eukaryota</taxon>
        <taxon>Viridiplantae</taxon>
        <taxon>Streptophyta</taxon>
        <taxon>Embryophyta</taxon>
        <taxon>Tracheophyta</taxon>
        <taxon>Spermatophyta</taxon>
        <taxon>Magnoliopsida</taxon>
        <taxon>eudicotyledons</taxon>
        <taxon>Gunneridae</taxon>
        <taxon>Pentapetalae</taxon>
        <taxon>asterids</taxon>
        <taxon>campanulids</taxon>
        <taxon>Asterales</taxon>
        <taxon>Asteraceae</taxon>
        <taxon>Carduoideae</taxon>
        <taxon>Cardueae</taxon>
        <taxon>Carduinae</taxon>
        <taxon>Cynara</taxon>
    </lineage>
</organism>
<accession>A0A118JX36</accession>
<reference evidence="1 2" key="1">
    <citation type="journal article" date="2016" name="Sci. Rep.">
        <title>The genome sequence of the outbreeding globe artichoke constructed de novo incorporating a phase-aware low-pass sequencing strategy of F1 progeny.</title>
        <authorList>
            <person name="Scaglione D."/>
            <person name="Reyes-Chin-Wo S."/>
            <person name="Acquadro A."/>
            <person name="Froenicke L."/>
            <person name="Portis E."/>
            <person name="Beitel C."/>
            <person name="Tirone M."/>
            <person name="Mauro R."/>
            <person name="Lo Monaco A."/>
            <person name="Mauromicale G."/>
            <person name="Faccioli P."/>
            <person name="Cattivelli L."/>
            <person name="Rieseberg L."/>
            <person name="Michelmore R."/>
            <person name="Lanteri S."/>
        </authorList>
    </citation>
    <scope>NUCLEOTIDE SEQUENCE [LARGE SCALE GENOMIC DNA]</scope>
    <source>
        <strain evidence="1">2C</strain>
    </source>
</reference>